<evidence type="ECO:0000256" key="1">
    <source>
        <dbReference type="ARBA" id="ARBA00009437"/>
    </source>
</evidence>
<dbReference type="PRINTS" id="PR00039">
    <property type="entry name" value="HTHLYSR"/>
</dbReference>
<evidence type="ECO:0000313" key="6">
    <source>
        <dbReference type="EMBL" id="MCD2165623.1"/>
    </source>
</evidence>
<name>A0AAW4XVE4_9BURK</name>
<evidence type="ECO:0000313" key="7">
    <source>
        <dbReference type="Proteomes" id="UP001199260"/>
    </source>
</evidence>
<accession>A0AAW4XVE4</accession>
<evidence type="ECO:0000259" key="5">
    <source>
        <dbReference type="PROSITE" id="PS50931"/>
    </source>
</evidence>
<dbReference type="GO" id="GO:0003700">
    <property type="term" value="F:DNA-binding transcription factor activity"/>
    <property type="evidence" value="ECO:0007669"/>
    <property type="project" value="InterPro"/>
</dbReference>
<gene>
    <name evidence="6" type="ORF">LPW39_10795</name>
</gene>
<dbReference type="InterPro" id="IPR036388">
    <property type="entry name" value="WH-like_DNA-bd_sf"/>
</dbReference>
<evidence type="ECO:0000256" key="4">
    <source>
        <dbReference type="ARBA" id="ARBA00023163"/>
    </source>
</evidence>
<feature type="domain" description="HTH lysR-type" evidence="5">
    <location>
        <begin position="1"/>
        <end position="58"/>
    </location>
</feature>
<dbReference type="GO" id="GO:0003677">
    <property type="term" value="F:DNA binding"/>
    <property type="evidence" value="ECO:0007669"/>
    <property type="project" value="UniProtKB-KW"/>
</dbReference>
<dbReference type="InterPro" id="IPR005119">
    <property type="entry name" value="LysR_subst-bd"/>
</dbReference>
<keyword evidence="7" id="KW-1185">Reference proteome</keyword>
<dbReference type="InterPro" id="IPR000847">
    <property type="entry name" value="LysR_HTH_N"/>
</dbReference>
<dbReference type="FunFam" id="1.10.10.10:FF:000001">
    <property type="entry name" value="LysR family transcriptional regulator"/>
    <property type="match status" value="1"/>
</dbReference>
<dbReference type="PANTHER" id="PTHR30346">
    <property type="entry name" value="TRANSCRIPTIONAL DUAL REGULATOR HCAR-RELATED"/>
    <property type="match status" value="1"/>
</dbReference>
<dbReference type="RefSeq" id="WP_230774488.1">
    <property type="nucleotide sequence ID" value="NZ_JAJNCT010000010.1"/>
</dbReference>
<comment type="caution">
    <text evidence="6">The sequence shown here is derived from an EMBL/GenBank/DDBJ whole genome shotgun (WGS) entry which is preliminary data.</text>
</comment>
<evidence type="ECO:0000256" key="2">
    <source>
        <dbReference type="ARBA" id="ARBA00023015"/>
    </source>
</evidence>
<dbReference type="AlphaFoldDB" id="A0AAW4XVE4"/>
<keyword evidence="2" id="KW-0805">Transcription regulation</keyword>
<dbReference type="Gene3D" id="3.40.190.10">
    <property type="entry name" value="Periplasmic binding protein-like II"/>
    <property type="match status" value="2"/>
</dbReference>
<dbReference type="EMBL" id="JAJNCT010000010">
    <property type="protein sequence ID" value="MCD2165623.1"/>
    <property type="molecule type" value="Genomic_DNA"/>
</dbReference>
<dbReference type="InterPro" id="IPR036390">
    <property type="entry name" value="WH_DNA-bd_sf"/>
</dbReference>
<dbReference type="Pfam" id="PF00126">
    <property type="entry name" value="HTH_1"/>
    <property type="match status" value="1"/>
</dbReference>
<keyword evidence="3" id="KW-0238">DNA-binding</keyword>
<proteinExistence type="inferred from homology"/>
<comment type="similarity">
    <text evidence="1">Belongs to the LysR transcriptional regulatory family.</text>
</comment>
<dbReference type="GO" id="GO:0032993">
    <property type="term" value="C:protein-DNA complex"/>
    <property type="evidence" value="ECO:0007669"/>
    <property type="project" value="TreeGrafter"/>
</dbReference>
<reference evidence="6 7" key="1">
    <citation type="submission" date="2021-11" db="EMBL/GenBank/DDBJ databases">
        <title>Genome sequence.</title>
        <authorList>
            <person name="Sun Q."/>
        </authorList>
    </citation>
    <scope>NUCLEOTIDE SEQUENCE [LARGE SCALE GENOMIC DNA]</scope>
    <source>
        <strain evidence="6 7">KCTC 12005</strain>
    </source>
</reference>
<dbReference type="Pfam" id="PF03466">
    <property type="entry name" value="LysR_substrate"/>
    <property type="match status" value="1"/>
</dbReference>
<keyword evidence="4" id="KW-0804">Transcription</keyword>
<sequence>MELRLLNYFATLAEELHFSRAAQRLSISQPPLSVAIRQLEEEIGAALFERSSKGVRLTAAGAHLLPRARQLLALAGQAVQETRDVGQGVSGHLRLGFVGSALYRGVPQALDHFQSAHPQVRIDMRELNSAEQLLGLQQAELDMGLVHSVMLPEGLRSQLLMQEPFVACLPRQHALASHAVLDLAQLKHERLVLFSSAVSPLYHQRIYQMCMAHGFAPEVRHEVRHWLSVLSLVSLGQGSAIVPAALQRVGMPGVVFIPLLGEQPQSELLAVWRSQPDNPLVHKLLLSLQSAVQAVAQGA</sequence>
<dbReference type="Proteomes" id="UP001199260">
    <property type="component" value="Unassembled WGS sequence"/>
</dbReference>
<dbReference type="Gene3D" id="1.10.10.10">
    <property type="entry name" value="Winged helix-like DNA-binding domain superfamily/Winged helix DNA-binding domain"/>
    <property type="match status" value="1"/>
</dbReference>
<protein>
    <submittedName>
        <fullName evidence="6">LysR family transcriptional regulator</fullName>
    </submittedName>
</protein>
<dbReference type="SUPFAM" id="SSF46785">
    <property type="entry name" value="Winged helix' DNA-binding domain"/>
    <property type="match status" value="1"/>
</dbReference>
<organism evidence="6 7">
    <name type="scientific">Comamonas koreensis</name>
    <dbReference type="NCBI Taxonomy" id="160825"/>
    <lineage>
        <taxon>Bacteria</taxon>
        <taxon>Pseudomonadati</taxon>
        <taxon>Pseudomonadota</taxon>
        <taxon>Betaproteobacteria</taxon>
        <taxon>Burkholderiales</taxon>
        <taxon>Comamonadaceae</taxon>
        <taxon>Comamonas</taxon>
    </lineage>
</organism>
<evidence type="ECO:0000256" key="3">
    <source>
        <dbReference type="ARBA" id="ARBA00023125"/>
    </source>
</evidence>
<dbReference type="SUPFAM" id="SSF53850">
    <property type="entry name" value="Periplasmic binding protein-like II"/>
    <property type="match status" value="1"/>
</dbReference>
<dbReference type="PANTHER" id="PTHR30346:SF0">
    <property type="entry name" value="HCA OPERON TRANSCRIPTIONAL ACTIVATOR HCAR"/>
    <property type="match status" value="1"/>
</dbReference>
<dbReference type="PROSITE" id="PS50931">
    <property type="entry name" value="HTH_LYSR"/>
    <property type="match status" value="1"/>
</dbReference>